<dbReference type="InterPro" id="IPR022755">
    <property type="entry name" value="Znf_C2H2_jaz"/>
</dbReference>
<proteinExistence type="predicted"/>
<dbReference type="VEuPathDB" id="FungiDB:JI435_440580"/>
<dbReference type="Pfam" id="PF12171">
    <property type="entry name" value="zf-C2H2_jaz"/>
    <property type="match status" value="1"/>
</dbReference>
<dbReference type="GO" id="GO:0008270">
    <property type="term" value="F:zinc ion binding"/>
    <property type="evidence" value="ECO:0007669"/>
    <property type="project" value="UniProtKB-KW"/>
</dbReference>
<evidence type="ECO:0000313" key="6">
    <source>
        <dbReference type="EMBL" id="QRD02243.1"/>
    </source>
</evidence>
<evidence type="ECO:0000256" key="4">
    <source>
        <dbReference type="PROSITE-ProRule" id="PRU00042"/>
    </source>
</evidence>
<evidence type="ECO:0000256" key="3">
    <source>
        <dbReference type="ARBA" id="ARBA00022833"/>
    </source>
</evidence>
<dbReference type="Pfam" id="PF13695">
    <property type="entry name" value="Zn_ribbon_3CxxC"/>
    <property type="match status" value="1"/>
</dbReference>
<evidence type="ECO:0000256" key="1">
    <source>
        <dbReference type="ARBA" id="ARBA00022723"/>
    </source>
</evidence>
<dbReference type="Proteomes" id="UP000663193">
    <property type="component" value="Chromosome 13"/>
</dbReference>
<keyword evidence="1" id="KW-0479">Metal-binding</keyword>
<feature type="domain" description="C2H2-type" evidence="5">
    <location>
        <begin position="65"/>
        <end position="90"/>
    </location>
</feature>
<dbReference type="Gene3D" id="3.30.160.60">
    <property type="entry name" value="Classic Zinc Finger"/>
    <property type="match status" value="1"/>
</dbReference>
<sequence length="371" mass="42304">MLWDVSHHVFLHHWAEEKLQVAQLGSNVIPCIVQGLGLVLPISVFTVTTCVQTNRKIVTISTMNYSCTLCDRYFGNKEAFEQHQQTSPIHVKTIHCWICNRYFGSKDALETHEQASPVHKKSFYCQLCDCFLGSNKALKRHKWNFQRYQECSEDAPDASWDSSRDEAALSYAMARCSIVNMPTPATQRHPQTLVSANPFMITTLPKRAKTDAPKSTPEMREHFMFPALHANIAEAVSPEITSIRFHEDSDDDTFRHEWHTHVTGSFTCDNNGCERQFWGSGKVSIEIRGYGGNGYSAVVYNQRCRSCRCLGMFVLDEESYIDRVAYRIKKWAGVSVVPPYYGRMKGPEHERHLCEGCKRGKCQEGGDFVLL</sequence>
<evidence type="ECO:0000259" key="5">
    <source>
        <dbReference type="PROSITE" id="PS50157"/>
    </source>
</evidence>
<accession>A0A7U2FBJ6</accession>
<keyword evidence="3" id="KW-0862">Zinc</keyword>
<dbReference type="PROSITE" id="PS50157">
    <property type="entry name" value="ZINC_FINGER_C2H2_2"/>
    <property type="match status" value="1"/>
</dbReference>
<evidence type="ECO:0000313" key="7">
    <source>
        <dbReference type="Proteomes" id="UP000663193"/>
    </source>
</evidence>
<name>A0A7U2FBJ6_PHANO</name>
<dbReference type="SUPFAM" id="SSF57667">
    <property type="entry name" value="beta-beta-alpha zinc fingers"/>
    <property type="match status" value="1"/>
</dbReference>
<dbReference type="SMART" id="SM01328">
    <property type="entry name" value="zf-3CxxC"/>
    <property type="match status" value="1"/>
</dbReference>
<dbReference type="EMBL" id="CP069035">
    <property type="protein sequence ID" value="QRD02243.1"/>
    <property type="molecule type" value="Genomic_DNA"/>
</dbReference>
<reference evidence="7" key="1">
    <citation type="journal article" date="2021" name="BMC Genomics">
        <title>Chromosome-level genome assembly and manually-curated proteome of model necrotroph Parastagonospora nodorum Sn15 reveals a genome-wide trove of candidate effector homologs, and redundancy of virulence-related functions within an accessory chromosome.</title>
        <authorList>
            <person name="Bertazzoni S."/>
            <person name="Jones D.A.B."/>
            <person name="Phan H.T."/>
            <person name="Tan K.-C."/>
            <person name="Hane J.K."/>
        </authorList>
    </citation>
    <scope>NUCLEOTIDE SEQUENCE [LARGE SCALE GENOMIC DNA]</scope>
    <source>
        <strain evidence="7">SN15 / ATCC MYA-4574 / FGSC 10173)</strain>
    </source>
</reference>
<dbReference type="OrthoDB" id="8121437at2759"/>
<dbReference type="InterPro" id="IPR013087">
    <property type="entry name" value="Znf_C2H2_type"/>
</dbReference>
<gene>
    <name evidence="6" type="ORF">JI435_440580</name>
</gene>
<organism evidence="6 7">
    <name type="scientific">Phaeosphaeria nodorum (strain SN15 / ATCC MYA-4574 / FGSC 10173)</name>
    <name type="common">Glume blotch fungus</name>
    <name type="synonym">Parastagonospora nodorum</name>
    <dbReference type="NCBI Taxonomy" id="321614"/>
    <lineage>
        <taxon>Eukaryota</taxon>
        <taxon>Fungi</taxon>
        <taxon>Dikarya</taxon>
        <taxon>Ascomycota</taxon>
        <taxon>Pezizomycotina</taxon>
        <taxon>Dothideomycetes</taxon>
        <taxon>Pleosporomycetidae</taxon>
        <taxon>Pleosporales</taxon>
        <taxon>Pleosporineae</taxon>
        <taxon>Phaeosphaeriaceae</taxon>
        <taxon>Parastagonospora</taxon>
    </lineage>
</organism>
<dbReference type="SMART" id="SM00355">
    <property type="entry name" value="ZnF_C2H2"/>
    <property type="match status" value="2"/>
</dbReference>
<dbReference type="InterPro" id="IPR036236">
    <property type="entry name" value="Znf_C2H2_sf"/>
</dbReference>
<protein>
    <recommendedName>
        <fullName evidence="5">C2H2-type domain-containing protein</fullName>
    </recommendedName>
</protein>
<dbReference type="AlphaFoldDB" id="A0A7U2FBJ6"/>
<keyword evidence="7" id="KW-1185">Reference proteome</keyword>
<keyword evidence="2 4" id="KW-0863">Zinc-finger</keyword>
<evidence type="ECO:0000256" key="2">
    <source>
        <dbReference type="ARBA" id="ARBA00022771"/>
    </source>
</evidence>
<dbReference type="InterPro" id="IPR027377">
    <property type="entry name" value="ZAR1/RTP1-5-like_Znf-3CxxC"/>
</dbReference>